<comment type="caution">
    <text evidence="2">The sequence shown here is derived from an EMBL/GenBank/DDBJ whole genome shotgun (WGS) entry which is preliminary data.</text>
</comment>
<proteinExistence type="predicted"/>
<dbReference type="EMBL" id="JAIWYP010000001">
    <property type="protein sequence ID" value="KAH3896409.1"/>
    <property type="molecule type" value="Genomic_DNA"/>
</dbReference>
<feature type="compositionally biased region" description="Polar residues" evidence="1">
    <location>
        <begin position="65"/>
        <end position="74"/>
    </location>
</feature>
<reference evidence="2" key="1">
    <citation type="journal article" date="2019" name="bioRxiv">
        <title>The Genome of the Zebra Mussel, Dreissena polymorpha: A Resource for Invasive Species Research.</title>
        <authorList>
            <person name="McCartney M.A."/>
            <person name="Auch B."/>
            <person name="Kono T."/>
            <person name="Mallez S."/>
            <person name="Zhang Y."/>
            <person name="Obille A."/>
            <person name="Becker A."/>
            <person name="Abrahante J.E."/>
            <person name="Garbe J."/>
            <person name="Badalamenti J.P."/>
            <person name="Herman A."/>
            <person name="Mangelson H."/>
            <person name="Liachko I."/>
            <person name="Sullivan S."/>
            <person name="Sone E.D."/>
            <person name="Koren S."/>
            <person name="Silverstein K.A.T."/>
            <person name="Beckman K.B."/>
            <person name="Gohl D.M."/>
        </authorList>
    </citation>
    <scope>NUCLEOTIDE SEQUENCE</scope>
    <source>
        <strain evidence="2">Duluth1</strain>
        <tissue evidence="2">Whole animal</tissue>
    </source>
</reference>
<organism evidence="2 3">
    <name type="scientific">Dreissena polymorpha</name>
    <name type="common">Zebra mussel</name>
    <name type="synonym">Mytilus polymorpha</name>
    <dbReference type="NCBI Taxonomy" id="45954"/>
    <lineage>
        <taxon>Eukaryota</taxon>
        <taxon>Metazoa</taxon>
        <taxon>Spiralia</taxon>
        <taxon>Lophotrochozoa</taxon>
        <taxon>Mollusca</taxon>
        <taxon>Bivalvia</taxon>
        <taxon>Autobranchia</taxon>
        <taxon>Heteroconchia</taxon>
        <taxon>Euheterodonta</taxon>
        <taxon>Imparidentia</taxon>
        <taxon>Neoheterodontei</taxon>
        <taxon>Myida</taxon>
        <taxon>Dreissenoidea</taxon>
        <taxon>Dreissenidae</taxon>
        <taxon>Dreissena</taxon>
    </lineage>
</organism>
<evidence type="ECO:0000313" key="2">
    <source>
        <dbReference type="EMBL" id="KAH3896409.1"/>
    </source>
</evidence>
<dbReference type="Proteomes" id="UP000828390">
    <property type="component" value="Unassembled WGS sequence"/>
</dbReference>
<sequence length="89" mass="9962">MMPFNDAEDVVDKDDLNTQKQLLSTEDNGVVKGSAKSKSSDVRLKLTRERTVDLHQHRAPALISSWPSNRTSPACRSPNPERPFPSPDF</sequence>
<dbReference type="AlphaFoldDB" id="A0A9D4NME7"/>
<feature type="region of interest" description="Disordered" evidence="1">
    <location>
        <begin position="21"/>
        <end position="43"/>
    </location>
</feature>
<keyword evidence="3" id="KW-1185">Reference proteome</keyword>
<feature type="compositionally biased region" description="Pro residues" evidence="1">
    <location>
        <begin position="80"/>
        <end position="89"/>
    </location>
</feature>
<gene>
    <name evidence="2" type="ORF">DPMN_020586</name>
</gene>
<accession>A0A9D4NME7</accession>
<reference evidence="2" key="2">
    <citation type="submission" date="2020-11" db="EMBL/GenBank/DDBJ databases">
        <authorList>
            <person name="McCartney M.A."/>
            <person name="Auch B."/>
            <person name="Kono T."/>
            <person name="Mallez S."/>
            <person name="Becker A."/>
            <person name="Gohl D.M."/>
            <person name="Silverstein K.A.T."/>
            <person name="Koren S."/>
            <person name="Bechman K.B."/>
            <person name="Herman A."/>
            <person name="Abrahante J.E."/>
            <person name="Garbe J."/>
        </authorList>
    </citation>
    <scope>NUCLEOTIDE SEQUENCE</scope>
    <source>
        <strain evidence="2">Duluth1</strain>
        <tissue evidence="2">Whole animal</tissue>
    </source>
</reference>
<evidence type="ECO:0000313" key="3">
    <source>
        <dbReference type="Proteomes" id="UP000828390"/>
    </source>
</evidence>
<name>A0A9D4NME7_DREPO</name>
<protein>
    <submittedName>
        <fullName evidence="2">Uncharacterized protein</fullName>
    </submittedName>
</protein>
<evidence type="ECO:0000256" key="1">
    <source>
        <dbReference type="SAM" id="MobiDB-lite"/>
    </source>
</evidence>
<feature type="region of interest" description="Disordered" evidence="1">
    <location>
        <begin position="55"/>
        <end position="89"/>
    </location>
</feature>